<feature type="region of interest" description="Disordered" evidence="1">
    <location>
        <begin position="97"/>
        <end position="116"/>
    </location>
</feature>
<reference evidence="2" key="1">
    <citation type="submission" date="2019-10" db="EMBL/GenBank/DDBJ databases">
        <authorList>
            <consortium name="DOE Joint Genome Institute"/>
            <person name="Kuo A."/>
            <person name="Miyauchi S."/>
            <person name="Kiss E."/>
            <person name="Drula E."/>
            <person name="Kohler A."/>
            <person name="Sanchez-Garcia M."/>
            <person name="Andreopoulos B."/>
            <person name="Barry K.W."/>
            <person name="Bonito G."/>
            <person name="Buee M."/>
            <person name="Carver A."/>
            <person name="Chen C."/>
            <person name="Cichocki N."/>
            <person name="Clum A."/>
            <person name="Culley D."/>
            <person name="Crous P.W."/>
            <person name="Fauchery L."/>
            <person name="Girlanda M."/>
            <person name="Hayes R."/>
            <person name="Keri Z."/>
            <person name="LaButti K."/>
            <person name="Lipzen A."/>
            <person name="Lombard V."/>
            <person name="Magnuson J."/>
            <person name="Maillard F."/>
            <person name="Morin E."/>
            <person name="Murat C."/>
            <person name="Nolan M."/>
            <person name="Ohm R."/>
            <person name="Pangilinan J."/>
            <person name="Pereira M."/>
            <person name="Perotto S."/>
            <person name="Peter M."/>
            <person name="Riley R."/>
            <person name="Sitrit Y."/>
            <person name="Stielow B."/>
            <person name="Szollosi G."/>
            <person name="Zifcakova L."/>
            <person name="Stursova M."/>
            <person name="Spatafora J.W."/>
            <person name="Tedersoo L."/>
            <person name="Vaario L.-M."/>
            <person name="Yamada A."/>
            <person name="Yan M."/>
            <person name="Wang P."/>
            <person name="Xu J."/>
            <person name="Bruns T."/>
            <person name="Baldrian P."/>
            <person name="Vilgalys R."/>
            <person name="Henrissat B."/>
            <person name="Grigoriev I.V."/>
            <person name="Hibbett D."/>
            <person name="Nagy L.G."/>
            <person name="Martin F.M."/>
        </authorList>
    </citation>
    <scope>NUCLEOTIDE SEQUENCE</scope>
    <source>
        <strain evidence="2">BED1</strain>
    </source>
</reference>
<evidence type="ECO:0000313" key="2">
    <source>
        <dbReference type="EMBL" id="KAF8452896.1"/>
    </source>
</evidence>
<evidence type="ECO:0000256" key="1">
    <source>
        <dbReference type="SAM" id="MobiDB-lite"/>
    </source>
</evidence>
<proteinExistence type="predicted"/>
<reference evidence="2" key="2">
    <citation type="journal article" date="2020" name="Nat. Commun.">
        <title>Large-scale genome sequencing of mycorrhizal fungi provides insights into the early evolution of symbiotic traits.</title>
        <authorList>
            <person name="Miyauchi S."/>
            <person name="Kiss E."/>
            <person name="Kuo A."/>
            <person name="Drula E."/>
            <person name="Kohler A."/>
            <person name="Sanchez-Garcia M."/>
            <person name="Morin E."/>
            <person name="Andreopoulos B."/>
            <person name="Barry K.W."/>
            <person name="Bonito G."/>
            <person name="Buee M."/>
            <person name="Carver A."/>
            <person name="Chen C."/>
            <person name="Cichocki N."/>
            <person name="Clum A."/>
            <person name="Culley D."/>
            <person name="Crous P.W."/>
            <person name="Fauchery L."/>
            <person name="Girlanda M."/>
            <person name="Hayes R.D."/>
            <person name="Keri Z."/>
            <person name="LaButti K."/>
            <person name="Lipzen A."/>
            <person name="Lombard V."/>
            <person name="Magnuson J."/>
            <person name="Maillard F."/>
            <person name="Murat C."/>
            <person name="Nolan M."/>
            <person name="Ohm R.A."/>
            <person name="Pangilinan J."/>
            <person name="Pereira M.F."/>
            <person name="Perotto S."/>
            <person name="Peter M."/>
            <person name="Pfister S."/>
            <person name="Riley R."/>
            <person name="Sitrit Y."/>
            <person name="Stielow J.B."/>
            <person name="Szollosi G."/>
            <person name="Zifcakova L."/>
            <person name="Stursova M."/>
            <person name="Spatafora J.W."/>
            <person name="Tedersoo L."/>
            <person name="Vaario L.M."/>
            <person name="Yamada A."/>
            <person name="Yan M."/>
            <person name="Wang P."/>
            <person name="Xu J."/>
            <person name="Bruns T."/>
            <person name="Baldrian P."/>
            <person name="Vilgalys R."/>
            <person name="Dunand C."/>
            <person name="Henrissat B."/>
            <person name="Grigoriev I.V."/>
            <person name="Hibbett D."/>
            <person name="Nagy L.G."/>
            <person name="Martin F.M."/>
        </authorList>
    </citation>
    <scope>NUCLEOTIDE SEQUENCE</scope>
    <source>
        <strain evidence="2">BED1</strain>
    </source>
</reference>
<keyword evidence="3" id="KW-1185">Reference proteome</keyword>
<name>A0AAD4C9G0_BOLED</name>
<accession>A0AAD4C9G0</accession>
<sequence length="257" mass="28516">MSLFFREDGTIDPTKIFSASSSLHYSTHLKAPGSLRWIHHIDLPTFSTTTLTLAKSTSPAMSTRESEDQKRLWIWTKSTPAIELLIMCTLDDSSSDSDTLSDFGSELTPSPPSVGDVVCNPAEGQRGREGDKLDIIDQDESDRMFTFEVAQTNEQEESVAVREGFEAVSQVIAHPEVIDDPDSTKPAPIAPFLVHGETAQGFMMVKHQDAKLVRDTFRGRTIEGLQLEGLLASDRLRLNEKLDDEALKILVPWGLEK</sequence>
<comment type="caution">
    <text evidence="2">The sequence shown here is derived from an EMBL/GenBank/DDBJ whole genome shotgun (WGS) entry which is preliminary data.</text>
</comment>
<dbReference type="Proteomes" id="UP001194468">
    <property type="component" value="Unassembled WGS sequence"/>
</dbReference>
<organism evidence="2 3">
    <name type="scientific">Boletus edulis BED1</name>
    <dbReference type="NCBI Taxonomy" id="1328754"/>
    <lineage>
        <taxon>Eukaryota</taxon>
        <taxon>Fungi</taxon>
        <taxon>Dikarya</taxon>
        <taxon>Basidiomycota</taxon>
        <taxon>Agaricomycotina</taxon>
        <taxon>Agaricomycetes</taxon>
        <taxon>Agaricomycetidae</taxon>
        <taxon>Boletales</taxon>
        <taxon>Boletineae</taxon>
        <taxon>Boletaceae</taxon>
        <taxon>Boletoideae</taxon>
        <taxon>Boletus</taxon>
    </lineage>
</organism>
<gene>
    <name evidence="2" type="ORF">L210DRAFT_3639339</name>
</gene>
<dbReference type="AlphaFoldDB" id="A0AAD4C9G0"/>
<evidence type="ECO:0000313" key="3">
    <source>
        <dbReference type="Proteomes" id="UP001194468"/>
    </source>
</evidence>
<dbReference type="EMBL" id="WHUW01000001">
    <property type="protein sequence ID" value="KAF8452896.1"/>
    <property type="molecule type" value="Genomic_DNA"/>
</dbReference>
<protein>
    <submittedName>
        <fullName evidence="2">Uncharacterized protein</fullName>
    </submittedName>
</protein>